<keyword evidence="3" id="KW-1185">Reference proteome</keyword>
<dbReference type="EMBL" id="JACJQU010000006">
    <property type="protein sequence ID" value="MBD2294270.1"/>
    <property type="molecule type" value="Genomic_DNA"/>
</dbReference>
<dbReference type="InterPro" id="IPR016092">
    <property type="entry name" value="ATAP"/>
</dbReference>
<dbReference type="PANTHER" id="PTHR43011">
    <property type="entry name" value="IRON-SULFUR CLUSTER ASSEMBLY 2 HOMOLOG, MITOCHONDRIAL"/>
    <property type="match status" value="1"/>
</dbReference>
<dbReference type="InterPro" id="IPR035903">
    <property type="entry name" value="HesB-like_dom_sf"/>
</dbReference>
<evidence type="ECO:0000259" key="1">
    <source>
        <dbReference type="Pfam" id="PF01521"/>
    </source>
</evidence>
<dbReference type="RefSeq" id="WP_190560507.1">
    <property type="nucleotide sequence ID" value="NZ_JACJQU010000006.1"/>
</dbReference>
<dbReference type="SUPFAM" id="SSF89360">
    <property type="entry name" value="HesB-like domain"/>
    <property type="match status" value="1"/>
</dbReference>
<dbReference type="GO" id="GO:0016226">
    <property type="term" value="P:iron-sulfur cluster assembly"/>
    <property type="evidence" value="ECO:0007669"/>
    <property type="project" value="InterPro"/>
</dbReference>
<dbReference type="NCBIfam" id="TIGR00049">
    <property type="entry name" value="iron-sulfur cluster assembly accessory protein"/>
    <property type="match status" value="1"/>
</dbReference>
<gene>
    <name evidence="2" type="ORF">H6G06_12405</name>
</gene>
<proteinExistence type="predicted"/>
<evidence type="ECO:0000313" key="2">
    <source>
        <dbReference type="EMBL" id="MBD2294270.1"/>
    </source>
</evidence>
<accession>A0A926WGQ4</accession>
<reference evidence="3" key="1">
    <citation type="journal article" date="2020" name="ISME J.">
        <title>Comparative genomics reveals insights into cyanobacterial evolution and habitat adaptation.</title>
        <authorList>
            <person name="Chen M.Y."/>
            <person name="Teng W.K."/>
            <person name="Zhao L."/>
            <person name="Hu C.X."/>
            <person name="Zhou Y.K."/>
            <person name="Han B.P."/>
            <person name="Song L.R."/>
            <person name="Shu W.S."/>
        </authorList>
    </citation>
    <scope>NUCLEOTIDE SEQUENCE [LARGE SCALE GENOMIC DNA]</scope>
    <source>
        <strain evidence="3">FACHB-251</strain>
    </source>
</reference>
<dbReference type="GO" id="GO:0051537">
    <property type="term" value="F:2 iron, 2 sulfur cluster binding"/>
    <property type="evidence" value="ECO:0007669"/>
    <property type="project" value="TreeGrafter"/>
</dbReference>
<dbReference type="InterPro" id="IPR000361">
    <property type="entry name" value="ATAP_core_dom"/>
</dbReference>
<dbReference type="InterPro" id="IPR017870">
    <property type="entry name" value="FeS_cluster_insertion_CS"/>
</dbReference>
<comment type="caution">
    <text evidence="2">The sequence shown here is derived from an EMBL/GenBank/DDBJ whole genome shotgun (WGS) entry which is preliminary data.</text>
</comment>
<dbReference type="Proteomes" id="UP000662185">
    <property type="component" value="Unassembled WGS sequence"/>
</dbReference>
<dbReference type="PROSITE" id="PS01152">
    <property type="entry name" value="HESB"/>
    <property type="match status" value="1"/>
</dbReference>
<feature type="domain" description="Core" evidence="1">
    <location>
        <begin position="1"/>
        <end position="109"/>
    </location>
</feature>
<protein>
    <submittedName>
        <fullName evidence="2">Iron-sulfur cluster assembly accessory protein</fullName>
    </submittedName>
</protein>
<dbReference type="GO" id="GO:0051539">
    <property type="term" value="F:4 iron, 4 sulfur cluster binding"/>
    <property type="evidence" value="ECO:0007669"/>
    <property type="project" value="TreeGrafter"/>
</dbReference>
<sequence length="124" mass="13029">MTVTLTEKAEFRLRAFLRGSATEESNSSTKGVRISVKDGGCSGYEYGIEITSKPQPGDIVSQQGNVLVYVDAQSAPLLEGVVMDFVEGVMDSGFKFSNPNATDTCGCGKSFKAGDCSPNGVPCS</sequence>
<organism evidence="2 3">
    <name type="scientific">Anabaena sphaerica FACHB-251</name>
    <dbReference type="NCBI Taxonomy" id="2692883"/>
    <lineage>
        <taxon>Bacteria</taxon>
        <taxon>Bacillati</taxon>
        <taxon>Cyanobacteriota</taxon>
        <taxon>Cyanophyceae</taxon>
        <taxon>Nostocales</taxon>
        <taxon>Nostocaceae</taxon>
        <taxon>Anabaena</taxon>
    </lineage>
</organism>
<dbReference type="Gene3D" id="2.60.300.12">
    <property type="entry name" value="HesB-like domain"/>
    <property type="match status" value="1"/>
</dbReference>
<dbReference type="AlphaFoldDB" id="A0A926WGQ4"/>
<dbReference type="Pfam" id="PF01521">
    <property type="entry name" value="Fe-S_biosyn"/>
    <property type="match status" value="1"/>
</dbReference>
<dbReference type="GO" id="GO:0005506">
    <property type="term" value="F:iron ion binding"/>
    <property type="evidence" value="ECO:0007669"/>
    <property type="project" value="TreeGrafter"/>
</dbReference>
<evidence type="ECO:0000313" key="3">
    <source>
        <dbReference type="Proteomes" id="UP000662185"/>
    </source>
</evidence>
<name>A0A926WGQ4_9NOST</name>
<dbReference type="PANTHER" id="PTHR43011:SF1">
    <property type="entry name" value="IRON-SULFUR CLUSTER ASSEMBLY 2 HOMOLOG, MITOCHONDRIAL"/>
    <property type="match status" value="1"/>
</dbReference>